<gene>
    <name evidence="5" type="ORF">IWX90DRAFT_446000</name>
</gene>
<name>A0ABR1XFE9_9PEZI</name>
<dbReference type="EMBL" id="JBBWUH010000015">
    <property type="protein sequence ID" value="KAK8152103.1"/>
    <property type="molecule type" value="Genomic_DNA"/>
</dbReference>
<evidence type="ECO:0000256" key="1">
    <source>
        <dbReference type="ARBA" id="ARBA00004286"/>
    </source>
</evidence>
<keyword evidence="4" id="KW-0238">DNA-binding</keyword>
<evidence type="ECO:0008006" key="7">
    <source>
        <dbReference type="Google" id="ProtNLM"/>
    </source>
</evidence>
<dbReference type="PROSITE" id="PS00959">
    <property type="entry name" value="HISTONE_H3_2"/>
    <property type="match status" value="1"/>
</dbReference>
<dbReference type="InterPro" id="IPR000164">
    <property type="entry name" value="Histone_H3/CENP-A"/>
</dbReference>
<dbReference type="Gene3D" id="1.10.20.10">
    <property type="entry name" value="Histone, subunit A"/>
    <property type="match status" value="1"/>
</dbReference>
<dbReference type="SUPFAM" id="SSF47113">
    <property type="entry name" value="Histone-fold"/>
    <property type="match status" value="1"/>
</dbReference>
<dbReference type="InterPro" id="IPR009072">
    <property type="entry name" value="Histone-fold"/>
</dbReference>
<evidence type="ECO:0000256" key="2">
    <source>
        <dbReference type="ARBA" id="ARBA00010343"/>
    </source>
</evidence>
<evidence type="ECO:0000313" key="6">
    <source>
        <dbReference type="Proteomes" id="UP001456524"/>
    </source>
</evidence>
<dbReference type="PRINTS" id="PR00622">
    <property type="entry name" value="HISTONEH3"/>
</dbReference>
<comment type="caution">
    <text evidence="5">The sequence shown here is derived from an EMBL/GenBank/DDBJ whole genome shotgun (WGS) entry which is preliminary data.</text>
</comment>
<reference evidence="5 6" key="1">
    <citation type="journal article" date="2022" name="G3 (Bethesda)">
        <title>Enemy or ally: a genomic approach to elucidate the lifestyle of Phyllosticta citrichinaensis.</title>
        <authorList>
            <person name="Buijs V.A."/>
            <person name="Groenewald J.Z."/>
            <person name="Haridas S."/>
            <person name="LaButti K.M."/>
            <person name="Lipzen A."/>
            <person name="Martin F.M."/>
            <person name="Barry K."/>
            <person name="Grigoriev I.V."/>
            <person name="Crous P.W."/>
            <person name="Seidl M.F."/>
        </authorList>
    </citation>
    <scope>NUCLEOTIDE SEQUENCE [LARGE SCALE GENOMIC DNA]</scope>
    <source>
        <strain evidence="5 6">CBS 129764</strain>
    </source>
</reference>
<keyword evidence="4" id="KW-0544">Nucleosome core</keyword>
<dbReference type="Proteomes" id="UP001456524">
    <property type="component" value="Unassembled WGS sequence"/>
</dbReference>
<protein>
    <recommendedName>
        <fullName evidence="7">Histone H2A/H2B/H3 domain-containing protein</fullName>
    </recommendedName>
</protein>
<evidence type="ECO:0000313" key="5">
    <source>
        <dbReference type="EMBL" id="KAK8152103.1"/>
    </source>
</evidence>
<sequence length="111" mass="12270">MHADEAMVLRVSVVSQKTACCCIIHCAQWRLCSRASKTTAVGDPTPRPPLKRKKFATIAARQIKKYQSSAKLLLAKLPFMRLVREVSSNMTAPGRNQIRTTAPSRFAVGLT</sequence>
<proteinExistence type="inferred from homology"/>
<comment type="similarity">
    <text evidence="2">Belongs to the histone H3 family.</text>
</comment>
<keyword evidence="6" id="KW-1185">Reference proteome</keyword>
<organism evidence="5 6">
    <name type="scientific">Phyllosticta citrichinensis</name>
    <dbReference type="NCBI Taxonomy" id="1130410"/>
    <lineage>
        <taxon>Eukaryota</taxon>
        <taxon>Fungi</taxon>
        <taxon>Dikarya</taxon>
        <taxon>Ascomycota</taxon>
        <taxon>Pezizomycotina</taxon>
        <taxon>Dothideomycetes</taxon>
        <taxon>Dothideomycetes incertae sedis</taxon>
        <taxon>Botryosphaeriales</taxon>
        <taxon>Phyllostictaceae</taxon>
        <taxon>Phyllosticta</taxon>
    </lineage>
</organism>
<keyword evidence="3" id="KW-0158">Chromosome</keyword>
<accession>A0ABR1XFE9</accession>
<comment type="subcellular location">
    <subcellularLocation>
        <location evidence="1">Chromosome</location>
    </subcellularLocation>
</comment>
<evidence type="ECO:0000256" key="4">
    <source>
        <dbReference type="ARBA" id="ARBA00023269"/>
    </source>
</evidence>
<evidence type="ECO:0000256" key="3">
    <source>
        <dbReference type="ARBA" id="ARBA00022454"/>
    </source>
</evidence>